<feature type="compositionally biased region" description="Basic residues" evidence="1">
    <location>
        <begin position="262"/>
        <end position="273"/>
    </location>
</feature>
<sequence length="273" mass="27408">MVRVSRFEGTSPAHVRKSTSLLSHHTVRRNKLHCSAGMQAKKTHVLCACRAYATEAAWLTETALHRVARDSPFSWAAAAARMRGGGYSSGGGGGGVRRRGGSSAIGDDGGSGGGGAPVYGWVVNAVKARKRPRPVPAMTRLMRSLFQLGPRSHDSGGGGGGGGGDGSGGSGGGGGGGSLSDTGSGASDGKRRGRKRHAADCADDAQHDSADNGMLTRGLSASDNGGGSMHIGTANGRSRNGGAAAGEVEVEDASVAPTVSGHAKKPKKKRRAT</sequence>
<gene>
    <name evidence="2" type="ORF">JKP88DRAFT_261687</name>
</gene>
<reference evidence="2" key="1">
    <citation type="submission" date="2021-02" db="EMBL/GenBank/DDBJ databases">
        <title>First Annotated Genome of the Yellow-green Alga Tribonema minus.</title>
        <authorList>
            <person name="Mahan K.M."/>
        </authorList>
    </citation>
    <scope>NUCLEOTIDE SEQUENCE</scope>
    <source>
        <strain evidence="2">UTEX B ZZ1240</strain>
    </source>
</reference>
<feature type="compositionally biased region" description="Low complexity" evidence="1">
    <location>
        <begin position="234"/>
        <end position="247"/>
    </location>
</feature>
<evidence type="ECO:0000313" key="3">
    <source>
        <dbReference type="Proteomes" id="UP000664859"/>
    </source>
</evidence>
<comment type="caution">
    <text evidence="2">The sequence shown here is derived from an EMBL/GenBank/DDBJ whole genome shotgun (WGS) entry which is preliminary data.</text>
</comment>
<feature type="region of interest" description="Disordered" evidence="1">
    <location>
        <begin position="86"/>
        <end position="111"/>
    </location>
</feature>
<dbReference type="Proteomes" id="UP000664859">
    <property type="component" value="Unassembled WGS sequence"/>
</dbReference>
<dbReference type="AlphaFoldDB" id="A0A836C8U2"/>
<feature type="compositionally biased region" description="Basic and acidic residues" evidence="1">
    <location>
        <begin position="198"/>
        <end position="210"/>
    </location>
</feature>
<feature type="region of interest" description="Disordered" evidence="1">
    <location>
        <begin position="1"/>
        <end position="24"/>
    </location>
</feature>
<proteinExistence type="predicted"/>
<evidence type="ECO:0000256" key="1">
    <source>
        <dbReference type="SAM" id="MobiDB-lite"/>
    </source>
</evidence>
<feature type="compositionally biased region" description="Gly residues" evidence="1">
    <location>
        <begin position="86"/>
        <end position="95"/>
    </location>
</feature>
<feature type="compositionally biased region" description="Gly residues" evidence="1">
    <location>
        <begin position="155"/>
        <end position="178"/>
    </location>
</feature>
<keyword evidence="3" id="KW-1185">Reference proteome</keyword>
<protein>
    <submittedName>
        <fullName evidence="2">Uncharacterized protein</fullName>
    </submittedName>
</protein>
<organism evidence="2 3">
    <name type="scientific">Tribonema minus</name>
    <dbReference type="NCBI Taxonomy" id="303371"/>
    <lineage>
        <taxon>Eukaryota</taxon>
        <taxon>Sar</taxon>
        <taxon>Stramenopiles</taxon>
        <taxon>Ochrophyta</taxon>
        <taxon>PX clade</taxon>
        <taxon>Xanthophyceae</taxon>
        <taxon>Tribonematales</taxon>
        <taxon>Tribonemataceae</taxon>
        <taxon>Tribonema</taxon>
    </lineage>
</organism>
<dbReference type="EMBL" id="JAFCMP010000547">
    <property type="protein sequence ID" value="KAG5175691.1"/>
    <property type="molecule type" value="Genomic_DNA"/>
</dbReference>
<feature type="region of interest" description="Disordered" evidence="1">
    <location>
        <begin position="148"/>
        <end position="273"/>
    </location>
</feature>
<name>A0A836C8U2_9STRA</name>
<accession>A0A836C8U2</accession>
<evidence type="ECO:0000313" key="2">
    <source>
        <dbReference type="EMBL" id="KAG5175691.1"/>
    </source>
</evidence>